<dbReference type="EMBL" id="JAACAK010000036">
    <property type="protein sequence ID" value="NIR74363.1"/>
    <property type="molecule type" value="Genomic_DNA"/>
</dbReference>
<organism evidence="1 2">
    <name type="scientific">Candidatus Kutchimonas denitrificans</name>
    <dbReference type="NCBI Taxonomy" id="3056748"/>
    <lineage>
        <taxon>Bacteria</taxon>
        <taxon>Pseudomonadati</taxon>
        <taxon>Gemmatimonadota</taxon>
        <taxon>Gemmatimonadia</taxon>
        <taxon>Candidatus Palauibacterales</taxon>
        <taxon>Candidatus Palauibacteraceae</taxon>
        <taxon>Candidatus Kutchimonas</taxon>
    </lineage>
</organism>
<dbReference type="AlphaFoldDB" id="A0AAE4Z686"/>
<comment type="caution">
    <text evidence="1">The sequence shown here is derived from an EMBL/GenBank/DDBJ whole genome shotgun (WGS) entry which is preliminary data.</text>
</comment>
<dbReference type="Proteomes" id="UP000702544">
    <property type="component" value="Unassembled WGS sequence"/>
</dbReference>
<name>A0AAE4Z686_9BACT</name>
<accession>A0AAE4Z686</accession>
<reference evidence="1 2" key="1">
    <citation type="submission" date="2020-01" db="EMBL/GenBank/DDBJ databases">
        <title>Genomes assembled from Gulf of Kutch pelagic sediment metagenomes.</title>
        <authorList>
            <person name="Chandrashekar M."/>
            <person name="Mahajan M.S."/>
            <person name="Dave K.J."/>
            <person name="Vatsa P."/>
            <person name="Nathani N.M."/>
        </authorList>
    </citation>
    <scope>NUCLEOTIDE SEQUENCE [LARGE SCALE GENOMIC DNA]</scope>
    <source>
        <strain evidence="1">KS3-K002</strain>
    </source>
</reference>
<proteinExistence type="predicted"/>
<sequence>MLLKGMNRGSRSDRALPLDARLQAIASRIPTAKIDELWVFPPLPNREITSEFVVLVCFDGDEERRRILTAQMDAEFTDPDSDEVRWVQRVREQGTAPQRWLSDIPDRLLGRLADAGTPEIIEVGGAPEAWAEAVARFADGNGRGNGNGGGNGNGVKRGVALGTAQVDSALKREISFSTIIESSVFDDAPDHQQPQSL</sequence>
<protein>
    <submittedName>
        <fullName evidence="1">Uncharacterized protein</fullName>
    </submittedName>
</protein>
<evidence type="ECO:0000313" key="2">
    <source>
        <dbReference type="Proteomes" id="UP000702544"/>
    </source>
</evidence>
<gene>
    <name evidence="1" type="ORF">GWO12_04520</name>
</gene>
<evidence type="ECO:0000313" key="1">
    <source>
        <dbReference type="EMBL" id="NIR74363.1"/>
    </source>
</evidence>